<dbReference type="InterPro" id="IPR006674">
    <property type="entry name" value="HD_domain"/>
</dbReference>
<dbReference type="CDD" id="cd00077">
    <property type="entry name" value="HDc"/>
    <property type="match status" value="1"/>
</dbReference>
<feature type="domain" description="TGS" evidence="6">
    <location>
        <begin position="394"/>
        <end position="457"/>
    </location>
</feature>
<dbReference type="Pfam" id="PF13328">
    <property type="entry name" value="HD_4"/>
    <property type="match status" value="1"/>
</dbReference>
<dbReference type="EC" id="2.7.6.5" evidence="2"/>
<accession>A0A109UGW4</accession>
<dbReference type="SMART" id="SM00954">
    <property type="entry name" value="RelA_SpoT"/>
    <property type="match status" value="1"/>
</dbReference>
<organism evidence="7 8">
    <name type="scientific">Erysipelothrix larvae</name>
    <dbReference type="NCBI Taxonomy" id="1514105"/>
    <lineage>
        <taxon>Bacteria</taxon>
        <taxon>Bacillati</taxon>
        <taxon>Bacillota</taxon>
        <taxon>Erysipelotrichia</taxon>
        <taxon>Erysipelotrichales</taxon>
        <taxon>Erysipelotrichaceae</taxon>
        <taxon>Erysipelothrix</taxon>
    </lineage>
</organism>
<dbReference type="Gene3D" id="1.10.3210.10">
    <property type="entry name" value="Hypothetical protein af1432"/>
    <property type="match status" value="1"/>
</dbReference>
<dbReference type="RefSeq" id="WP_067631702.1">
    <property type="nucleotide sequence ID" value="NZ_CP013213.1"/>
</dbReference>
<dbReference type="Pfam" id="PF02824">
    <property type="entry name" value="TGS"/>
    <property type="match status" value="1"/>
</dbReference>
<evidence type="ECO:0000259" key="6">
    <source>
        <dbReference type="PROSITE" id="PS51880"/>
    </source>
</evidence>
<dbReference type="InterPro" id="IPR033655">
    <property type="entry name" value="TGS_RelA/SpoT"/>
</dbReference>
<dbReference type="SUPFAM" id="SSF81271">
    <property type="entry name" value="TGS-like"/>
    <property type="match status" value="1"/>
</dbReference>
<protein>
    <recommendedName>
        <fullName evidence="2">GTP diphosphokinase</fullName>
        <ecNumber evidence="2">2.7.6.5</ecNumber>
    </recommendedName>
</protein>
<dbReference type="Gene3D" id="3.10.20.30">
    <property type="match status" value="1"/>
</dbReference>
<dbReference type="FunFam" id="3.10.20.30:FF:000002">
    <property type="entry name" value="GTP pyrophosphokinase (RelA/SpoT)"/>
    <property type="match status" value="1"/>
</dbReference>
<evidence type="ECO:0000256" key="1">
    <source>
        <dbReference type="ARBA" id="ARBA00004976"/>
    </source>
</evidence>
<feature type="domain" description="HD" evidence="5">
    <location>
        <begin position="51"/>
        <end position="150"/>
    </location>
</feature>
<dbReference type="FunFam" id="3.30.460.10:FF:000001">
    <property type="entry name" value="GTP pyrophosphokinase RelA"/>
    <property type="match status" value="1"/>
</dbReference>
<dbReference type="AlphaFoldDB" id="A0A109UGW4"/>
<comment type="catalytic activity">
    <reaction evidence="3">
        <text>GTP + ATP = guanosine 3'-diphosphate 5'-triphosphate + AMP</text>
        <dbReference type="Rhea" id="RHEA:22088"/>
        <dbReference type="ChEBI" id="CHEBI:30616"/>
        <dbReference type="ChEBI" id="CHEBI:37565"/>
        <dbReference type="ChEBI" id="CHEBI:142410"/>
        <dbReference type="ChEBI" id="CHEBI:456215"/>
        <dbReference type="EC" id="2.7.6.5"/>
    </reaction>
</comment>
<dbReference type="GO" id="GO:0015970">
    <property type="term" value="P:guanosine tetraphosphate biosynthetic process"/>
    <property type="evidence" value="ECO:0007669"/>
    <property type="project" value="UniProtKB-UniPathway"/>
</dbReference>
<dbReference type="Proteomes" id="UP000063781">
    <property type="component" value="Chromosome"/>
</dbReference>
<dbReference type="FunFam" id="1.10.3210.10:FF:000001">
    <property type="entry name" value="GTP pyrophosphokinase RelA"/>
    <property type="match status" value="1"/>
</dbReference>
<evidence type="ECO:0000256" key="2">
    <source>
        <dbReference type="ARBA" id="ARBA00013251"/>
    </source>
</evidence>
<sequence>MPGSTNISIDSILKEAKRYIQKDENIQLIQHAYDYAKEKHDGQYRKSGEPYVIHVIQVGYILASLTMSPETIAAGLLHDVIEDCGITKEELAKEFTPEIATLVESVTKIGNLEFKDEKEYLAANHRKIFIAMANDIRVIFIKLVDRLHNMRTLQFQSEEKQKKIAQETLDVYAPIAHRLGISTIKNELEDLSFQYLHRDKYYEIARLVEMRKAERDAQVTRMITRISELLTENGIKFNIFGRSKHLYSIYKKMTTKHKRFDEILDLLAIRIITESELNCYEILGYIHAEYRPIPGRLKDYIAMPKMNMYQSLHTTIVGDDGNIFEIQIRTYTMDEVAERGVAAHWRYKEGSKIPQEKEQREIEERLAWFSDFNQMTDDDQNALEYMELLQRDIFDANIYVMTPKGRVIGLPNGATPIDFAYRIHTEVGNTTVGATVNGMLVPLNKELKTGDVVAIKTAKQAKPSEDWLKVVKTSHARNKIKAFVQKKQQEEREELIVKGEHIFKDECKRRNVDEKEVKTAKRLDAILNGFSLNSLDDMYFALATKSLSTQALFEKLSIHKEPVSEQEKFERLIHKQASKRVEGDLGIRVDGIDSMMISLAKCCTPVPGDDIIGYVSKGQGVKVHRKDCPNIVNETQRLINVSWEDGVDSAEYETVLSILSTDRNFLLTDLVTTASQLRVKLNAVNSEVDDDRIHAITTMRVVVKDAQQLRTLIANLRKVESVIRVDRKTL</sequence>
<dbReference type="OrthoDB" id="9805041at2"/>
<dbReference type="GO" id="GO:0008728">
    <property type="term" value="F:GTP diphosphokinase activity"/>
    <property type="evidence" value="ECO:0007669"/>
    <property type="project" value="UniProtKB-EC"/>
</dbReference>
<dbReference type="InterPro" id="IPR012676">
    <property type="entry name" value="TGS-like"/>
</dbReference>
<evidence type="ECO:0000313" key="8">
    <source>
        <dbReference type="Proteomes" id="UP000063781"/>
    </source>
</evidence>
<dbReference type="NCBIfam" id="TIGR00691">
    <property type="entry name" value="spoT_relA"/>
    <property type="match status" value="1"/>
</dbReference>
<dbReference type="PROSITE" id="PS51831">
    <property type="entry name" value="HD"/>
    <property type="match status" value="1"/>
</dbReference>
<dbReference type="CDD" id="cd05399">
    <property type="entry name" value="NT_Rel-Spo_like"/>
    <property type="match status" value="1"/>
</dbReference>
<dbReference type="KEGG" id="erl:AOC36_04105"/>
<dbReference type="Gene3D" id="3.30.460.10">
    <property type="entry name" value="Beta Polymerase, domain 2"/>
    <property type="match status" value="1"/>
</dbReference>
<dbReference type="InterPro" id="IPR004095">
    <property type="entry name" value="TGS"/>
</dbReference>
<gene>
    <name evidence="7" type="ORF">AOC36_04105</name>
</gene>
<dbReference type="Gene3D" id="3.30.70.260">
    <property type="match status" value="1"/>
</dbReference>
<dbReference type="PROSITE" id="PS51880">
    <property type="entry name" value="TGS"/>
    <property type="match status" value="1"/>
</dbReference>
<dbReference type="GO" id="GO:0005886">
    <property type="term" value="C:plasma membrane"/>
    <property type="evidence" value="ECO:0007669"/>
    <property type="project" value="TreeGrafter"/>
</dbReference>
<dbReference type="PANTHER" id="PTHR21262:SF31">
    <property type="entry name" value="GTP PYROPHOSPHOKINASE"/>
    <property type="match status" value="1"/>
</dbReference>
<dbReference type="InterPro" id="IPR012675">
    <property type="entry name" value="Beta-grasp_dom_sf"/>
</dbReference>
<dbReference type="STRING" id="1514105.AOC36_04105"/>
<dbReference type="CDD" id="cd01668">
    <property type="entry name" value="TGS_RSH"/>
    <property type="match status" value="1"/>
</dbReference>
<dbReference type="SUPFAM" id="SSF109604">
    <property type="entry name" value="HD-domain/PDEase-like"/>
    <property type="match status" value="1"/>
</dbReference>
<dbReference type="InterPro" id="IPR003607">
    <property type="entry name" value="HD/PDEase_dom"/>
</dbReference>
<dbReference type="SUPFAM" id="SSF81301">
    <property type="entry name" value="Nucleotidyltransferase"/>
    <property type="match status" value="1"/>
</dbReference>
<evidence type="ECO:0000313" key="7">
    <source>
        <dbReference type="EMBL" id="AMC93183.1"/>
    </source>
</evidence>
<dbReference type="InterPro" id="IPR004811">
    <property type="entry name" value="RelA/Spo_fam"/>
</dbReference>
<comment type="pathway">
    <text evidence="1">Purine metabolism; ppGpp biosynthesis; ppGpp from GTP: step 1/2.</text>
</comment>
<dbReference type="UniPathway" id="UPA00908">
    <property type="reaction ID" value="UER00884"/>
</dbReference>
<comment type="function">
    <text evidence="4">In eubacteria ppGpp (guanosine 3'-diphosphate 5'-diphosphate) is a mediator of the stringent response that coordinates a variety of cellular activities in response to changes in nutritional abundance.</text>
</comment>
<proteinExistence type="inferred from homology"/>
<evidence type="ECO:0000256" key="4">
    <source>
        <dbReference type="RuleBase" id="RU003847"/>
    </source>
</evidence>
<evidence type="ECO:0000259" key="5">
    <source>
        <dbReference type="PROSITE" id="PS51831"/>
    </source>
</evidence>
<keyword evidence="8" id="KW-1185">Reference proteome</keyword>
<dbReference type="InterPro" id="IPR043519">
    <property type="entry name" value="NT_sf"/>
</dbReference>
<dbReference type="PANTHER" id="PTHR21262">
    <property type="entry name" value="GUANOSINE-3',5'-BIS DIPHOSPHATE 3'-PYROPHOSPHOHYDROLASE"/>
    <property type="match status" value="1"/>
</dbReference>
<dbReference type="SMART" id="SM00471">
    <property type="entry name" value="HDc"/>
    <property type="match status" value="1"/>
</dbReference>
<evidence type="ECO:0000256" key="3">
    <source>
        <dbReference type="ARBA" id="ARBA00048244"/>
    </source>
</evidence>
<comment type="similarity">
    <text evidence="4">Belongs to the relA/spoT family.</text>
</comment>
<name>A0A109UGW4_9FIRM</name>
<dbReference type="Pfam" id="PF13291">
    <property type="entry name" value="ACT_4"/>
    <property type="match status" value="1"/>
</dbReference>
<dbReference type="Pfam" id="PF04607">
    <property type="entry name" value="RelA_SpoT"/>
    <property type="match status" value="1"/>
</dbReference>
<dbReference type="InterPro" id="IPR002912">
    <property type="entry name" value="ACT_dom"/>
</dbReference>
<reference evidence="7 8" key="1">
    <citation type="submission" date="2015-10" db="EMBL/GenBank/DDBJ databases">
        <title>Erysipelothrix larvae sp. LV19 isolated from the larval gut of the rhinoceros beetle, Trypoxylus dichotomus.</title>
        <authorList>
            <person name="Lim S."/>
            <person name="Kim B.-C."/>
        </authorList>
    </citation>
    <scope>NUCLEOTIDE SEQUENCE [LARGE SCALE GENOMIC DNA]</scope>
    <source>
        <strain evidence="7 8">LV19</strain>
    </source>
</reference>
<dbReference type="InterPro" id="IPR007685">
    <property type="entry name" value="RelA_SpoT"/>
</dbReference>
<dbReference type="EMBL" id="CP013213">
    <property type="protein sequence ID" value="AMC93183.1"/>
    <property type="molecule type" value="Genomic_DNA"/>
</dbReference>